<dbReference type="EMBL" id="ABGD02000030">
    <property type="protein sequence ID" value="EDS09144.1"/>
    <property type="molecule type" value="Genomic_DNA"/>
</dbReference>
<accession>B0PGP6</accession>
<name>B0PGP6_9FIRM</name>
<dbReference type="Proteomes" id="UP000003803">
    <property type="component" value="Unassembled WGS sequence"/>
</dbReference>
<reference evidence="1" key="2">
    <citation type="submission" date="2013-09" db="EMBL/GenBank/DDBJ databases">
        <title>Draft genome sequence of Anaerotruncus colihominis(DSM 17241).</title>
        <authorList>
            <person name="Sudarsanam P."/>
            <person name="Ley R."/>
            <person name="Guruge J."/>
            <person name="Turnbaugh P.J."/>
            <person name="Mahowald M."/>
            <person name="Liep D."/>
            <person name="Gordon J."/>
        </authorList>
    </citation>
    <scope>NUCLEOTIDE SEQUENCE</scope>
    <source>
        <strain evidence="1">DSM 17241</strain>
    </source>
</reference>
<comment type="caution">
    <text evidence="1">The sequence shown here is derived from an EMBL/GenBank/DDBJ whole genome shotgun (WGS) entry which is preliminary data.</text>
</comment>
<organism evidence="1 2">
    <name type="scientific">Anaerotruncus colihominis DSM 17241</name>
    <dbReference type="NCBI Taxonomy" id="445972"/>
    <lineage>
        <taxon>Bacteria</taxon>
        <taxon>Bacillati</taxon>
        <taxon>Bacillota</taxon>
        <taxon>Clostridia</taxon>
        <taxon>Eubacteriales</taxon>
        <taxon>Oscillospiraceae</taxon>
        <taxon>Anaerotruncus</taxon>
    </lineage>
</organism>
<gene>
    <name evidence="1" type="ORF">ANACOL_03914</name>
</gene>
<proteinExistence type="predicted"/>
<sequence length="71" mass="7151">MRGLLTAGRCACPAGYSGLSGAISAGRGQAAATPLFAPHKGRAGDPPLMLSPPLFGAIVSGARQYVWRGIV</sequence>
<dbReference type="HOGENOM" id="CLU_2766801_0_0_9"/>
<reference evidence="1" key="1">
    <citation type="submission" date="2007-11" db="EMBL/GenBank/DDBJ databases">
        <authorList>
            <person name="Fulton L."/>
            <person name="Clifton S."/>
            <person name="Fulton B."/>
            <person name="Xu J."/>
            <person name="Minx P."/>
            <person name="Pepin K.H."/>
            <person name="Johnson M."/>
            <person name="Thiruvilangam P."/>
            <person name="Bhonagiri V."/>
            <person name="Nash W.E."/>
            <person name="Mardis E.R."/>
            <person name="Wilson R.K."/>
        </authorList>
    </citation>
    <scope>NUCLEOTIDE SEQUENCE [LARGE SCALE GENOMIC DNA]</scope>
    <source>
        <strain evidence="1">DSM 17241</strain>
    </source>
</reference>
<evidence type="ECO:0000313" key="1">
    <source>
        <dbReference type="EMBL" id="EDS09144.1"/>
    </source>
</evidence>
<keyword evidence="2" id="KW-1185">Reference proteome</keyword>
<dbReference type="AlphaFoldDB" id="B0PGP6"/>
<protein>
    <submittedName>
        <fullName evidence="1">Uncharacterized protein</fullName>
    </submittedName>
</protein>
<evidence type="ECO:0000313" key="2">
    <source>
        <dbReference type="Proteomes" id="UP000003803"/>
    </source>
</evidence>